<dbReference type="GO" id="GO:0043565">
    <property type="term" value="F:sequence-specific DNA binding"/>
    <property type="evidence" value="ECO:0007669"/>
    <property type="project" value="InterPro"/>
</dbReference>
<evidence type="ECO:0000256" key="5">
    <source>
        <dbReference type="ARBA" id="ARBA00023163"/>
    </source>
</evidence>
<dbReference type="GO" id="GO:0032131">
    <property type="term" value="F:alkylated DNA binding"/>
    <property type="evidence" value="ECO:0007669"/>
    <property type="project" value="TreeGrafter"/>
</dbReference>
<proteinExistence type="predicted"/>
<sequence length="393" mass="42416">MHADVARRALALIADGLVDRAGVPGLARRLGYSERQLHRILVAELGAGAIALARAQRAQSARLLIDSADLTLGEIALAAGFGSVRQFNDTMRRIYGTTPAALRTGPRPATGIRLRLPAKAPFDGAAVVRFLARHEVPGLEHVQRGAYTRAVALENGGGLVTLTPKRDALICELKLDDLRDLSAAVARCRRLFDLDADPQAIHTHLARLPVVGDLVRRAPGIRIAGAVDGFELAVRTIIRRENEYEFARTSTARLVRRYGAPLQDPTPTVTHRFPTPSALAEADPATFGVDARRAHAIRDLARQGLYLDAGSAVDDEVRALLAIPGIGPWIANYIAMRALGDPDAYLEDCDRLARALSRAGGTAEPETWRPYSSYAIAALWRSLDDSDTFALAA</sequence>
<dbReference type="GO" id="GO:0006285">
    <property type="term" value="P:base-excision repair, AP site formation"/>
    <property type="evidence" value="ECO:0007669"/>
    <property type="project" value="TreeGrafter"/>
</dbReference>
<dbReference type="Proteomes" id="UP001149140">
    <property type="component" value="Unassembled WGS sequence"/>
</dbReference>
<dbReference type="InterPro" id="IPR003265">
    <property type="entry name" value="HhH-GPD_domain"/>
</dbReference>
<evidence type="ECO:0000256" key="6">
    <source>
        <dbReference type="ARBA" id="ARBA00023204"/>
    </source>
</evidence>
<dbReference type="Gene3D" id="1.10.10.60">
    <property type="entry name" value="Homeodomain-like"/>
    <property type="match status" value="1"/>
</dbReference>
<keyword evidence="6" id="KW-0234">DNA repair</keyword>
<reference evidence="8" key="1">
    <citation type="submission" date="2022-10" db="EMBL/GenBank/DDBJ databases">
        <title>The WGS of Solirubrobacter ginsenosidimutans DSM 21036.</title>
        <authorList>
            <person name="Jiang Z."/>
        </authorList>
    </citation>
    <scope>NUCLEOTIDE SEQUENCE</scope>
    <source>
        <strain evidence="8">DSM 21036</strain>
    </source>
</reference>
<dbReference type="SMART" id="SM01009">
    <property type="entry name" value="AlkA_N"/>
    <property type="match status" value="1"/>
</dbReference>
<evidence type="ECO:0000256" key="3">
    <source>
        <dbReference type="ARBA" id="ARBA00022763"/>
    </source>
</evidence>
<dbReference type="InterPro" id="IPR037046">
    <property type="entry name" value="AlkA_N_sf"/>
</dbReference>
<name>A0A9X3MVD3_9ACTN</name>
<dbReference type="EMBL" id="JAPDOD010000019">
    <property type="protein sequence ID" value="MDA0162521.1"/>
    <property type="molecule type" value="Genomic_DNA"/>
</dbReference>
<protein>
    <recommendedName>
        <fullName evidence="2">DNA-3-methyladenine glycosylase II</fullName>
        <ecNumber evidence="2">3.2.2.21</ecNumber>
    </recommendedName>
</protein>
<evidence type="ECO:0000313" key="9">
    <source>
        <dbReference type="Proteomes" id="UP001149140"/>
    </source>
</evidence>
<organism evidence="8 9">
    <name type="scientific">Solirubrobacter ginsenosidimutans</name>
    <dbReference type="NCBI Taxonomy" id="490573"/>
    <lineage>
        <taxon>Bacteria</taxon>
        <taxon>Bacillati</taxon>
        <taxon>Actinomycetota</taxon>
        <taxon>Thermoleophilia</taxon>
        <taxon>Solirubrobacterales</taxon>
        <taxon>Solirubrobacteraceae</taxon>
        <taxon>Solirubrobacter</taxon>
    </lineage>
</organism>
<dbReference type="GO" id="GO:0043916">
    <property type="term" value="F:DNA-7-methylguanine glycosylase activity"/>
    <property type="evidence" value="ECO:0007669"/>
    <property type="project" value="TreeGrafter"/>
</dbReference>
<dbReference type="GO" id="GO:0005737">
    <property type="term" value="C:cytoplasm"/>
    <property type="evidence" value="ECO:0007669"/>
    <property type="project" value="TreeGrafter"/>
</dbReference>
<comment type="caution">
    <text evidence="8">The sequence shown here is derived from an EMBL/GenBank/DDBJ whole genome shotgun (WGS) entry which is preliminary data.</text>
</comment>
<comment type="catalytic activity">
    <reaction evidence="1">
        <text>Hydrolysis of alkylated DNA, releasing 3-methyladenine, 3-methylguanine, 7-methylguanine and 7-methyladenine.</text>
        <dbReference type="EC" id="3.2.2.21"/>
    </reaction>
</comment>
<dbReference type="PANTHER" id="PTHR43003:SF13">
    <property type="entry name" value="DNA-3-METHYLADENINE GLYCOSYLASE 2"/>
    <property type="match status" value="1"/>
</dbReference>
<feature type="domain" description="HTH araC/xylS-type" evidence="7">
    <location>
        <begin position="7"/>
        <end position="105"/>
    </location>
</feature>
<keyword evidence="3" id="KW-0227">DNA damage</keyword>
<dbReference type="InterPro" id="IPR018060">
    <property type="entry name" value="HTH_AraC"/>
</dbReference>
<dbReference type="PANTHER" id="PTHR43003">
    <property type="entry name" value="DNA-3-METHYLADENINE GLYCOSYLASE"/>
    <property type="match status" value="1"/>
</dbReference>
<dbReference type="RefSeq" id="WP_270041762.1">
    <property type="nucleotide sequence ID" value="NZ_JAPDOD010000019.1"/>
</dbReference>
<dbReference type="Gene3D" id="3.30.310.20">
    <property type="entry name" value="DNA-3-methyladenine glycosylase AlkA, N-terminal domain"/>
    <property type="match status" value="1"/>
</dbReference>
<dbReference type="SMART" id="SM00478">
    <property type="entry name" value="ENDO3c"/>
    <property type="match status" value="1"/>
</dbReference>
<dbReference type="GO" id="GO:0003700">
    <property type="term" value="F:DNA-binding transcription factor activity"/>
    <property type="evidence" value="ECO:0007669"/>
    <property type="project" value="InterPro"/>
</dbReference>
<dbReference type="InterPro" id="IPR051912">
    <property type="entry name" value="Alkylbase_DNA_Glycosylase/TA"/>
</dbReference>
<dbReference type="SUPFAM" id="SSF46689">
    <property type="entry name" value="Homeodomain-like"/>
    <property type="match status" value="1"/>
</dbReference>
<evidence type="ECO:0000256" key="4">
    <source>
        <dbReference type="ARBA" id="ARBA00023015"/>
    </source>
</evidence>
<dbReference type="InterPro" id="IPR009057">
    <property type="entry name" value="Homeodomain-like_sf"/>
</dbReference>
<dbReference type="GO" id="GO:0008725">
    <property type="term" value="F:DNA-3-methyladenine glycosylase activity"/>
    <property type="evidence" value="ECO:0007669"/>
    <property type="project" value="TreeGrafter"/>
</dbReference>
<dbReference type="GO" id="GO:0032993">
    <property type="term" value="C:protein-DNA complex"/>
    <property type="evidence" value="ECO:0007669"/>
    <property type="project" value="TreeGrafter"/>
</dbReference>
<dbReference type="Gene3D" id="1.10.340.30">
    <property type="entry name" value="Hypothetical protein, domain 2"/>
    <property type="match status" value="1"/>
</dbReference>
<dbReference type="PROSITE" id="PS01124">
    <property type="entry name" value="HTH_ARAC_FAMILY_2"/>
    <property type="match status" value="1"/>
</dbReference>
<dbReference type="GO" id="GO:0006307">
    <property type="term" value="P:DNA alkylation repair"/>
    <property type="evidence" value="ECO:0007669"/>
    <property type="project" value="TreeGrafter"/>
</dbReference>
<evidence type="ECO:0000313" key="8">
    <source>
        <dbReference type="EMBL" id="MDA0162521.1"/>
    </source>
</evidence>
<keyword evidence="4" id="KW-0805">Transcription regulation</keyword>
<dbReference type="SUPFAM" id="SSF48150">
    <property type="entry name" value="DNA-glycosylase"/>
    <property type="match status" value="1"/>
</dbReference>
<evidence type="ECO:0000259" key="7">
    <source>
        <dbReference type="PROSITE" id="PS01124"/>
    </source>
</evidence>
<gene>
    <name evidence="8" type="ORF">OM076_19765</name>
</gene>
<accession>A0A9X3MVD3</accession>
<evidence type="ECO:0000256" key="2">
    <source>
        <dbReference type="ARBA" id="ARBA00012000"/>
    </source>
</evidence>
<evidence type="ECO:0000256" key="1">
    <source>
        <dbReference type="ARBA" id="ARBA00000086"/>
    </source>
</evidence>
<dbReference type="InterPro" id="IPR010316">
    <property type="entry name" value="AlkA_N"/>
</dbReference>
<dbReference type="EC" id="3.2.2.21" evidence="2"/>
<dbReference type="SUPFAM" id="SSF55945">
    <property type="entry name" value="TATA-box binding protein-like"/>
    <property type="match status" value="1"/>
</dbReference>
<dbReference type="Pfam" id="PF06029">
    <property type="entry name" value="AlkA_N"/>
    <property type="match status" value="1"/>
</dbReference>
<keyword evidence="5" id="KW-0804">Transcription</keyword>
<dbReference type="SMART" id="SM00342">
    <property type="entry name" value="HTH_ARAC"/>
    <property type="match status" value="1"/>
</dbReference>
<dbReference type="Pfam" id="PF12833">
    <property type="entry name" value="HTH_18"/>
    <property type="match status" value="1"/>
</dbReference>
<dbReference type="InterPro" id="IPR011257">
    <property type="entry name" value="DNA_glycosylase"/>
</dbReference>
<dbReference type="AlphaFoldDB" id="A0A9X3MVD3"/>
<keyword evidence="9" id="KW-1185">Reference proteome</keyword>